<keyword evidence="1" id="KW-1133">Transmembrane helix</keyword>
<evidence type="ECO:0000313" key="3">
    <source>
        <dbReference type="Proteomes" id="UP000241788"/>
    </source>
</evidence>
<organism evidence="2 3">
    <name type="scientific">Solilutibacter tolerans</name>
    <dbReference type="NCBI Taxonomy" id="1604334"/>
    <lineage>
        <taxon>Bacteria</taxon>
        <taxon>Pseudomonadati</taxon>
        <taxon>Pseudomonadota</taxon>
        <taxon>Gammaproteobacteria</taxon>
        <taxon>Lysobacterales</taxon>
        <taxon>Lysobacteraceae</taxon>
        <taxon>Solilutibacter</taxon>
    </lineage>
</organism>
<evidence type="ECO:0000313" key="2">
    <source>
        <dbReference type="EMBL" id="SIQ96090.1"/>
    </source>
</evidence>
<keyword evidence="1" id="KW-0472">Membrane</keyword>
<protein>
    <submittedName>
        <fullName evidence="2">Uncharacterized protein</fullName>
    </submittedName>
</protein>
<keyword evidence="1" id="KW-0812">Transmembrane</keyword>
<name>A0A1N6X1G9_9GAMM</name>
<reference evidence="3" key="1">
    <citation type="submission" date="2017-01" db="EMBL/GenBank/DDBJ databases">
        <authorList>
            <person name="Varghese N."/>
            <person name="Submissions S."/>
        </authorList>
    </citation>
    <scope>NUCLEOTIDE SEQUENCE [LARGE SCALE GENOMIC DNA]</scope>
    <source>
        <strain evidence="3">UM1</strain>
    </source>
</reference>
<dbReference type="STRING" id="1604334.SAMN05421546_2106"/>
<feature type="transmembrane region" description="Helical" evidence="1">
    <location>
        <begin position="33"/>
        <end position="53"/>
    </location>
</feature>
<dbReference type="AlphaFoldDB" id="A0A1N6X1G9"/>
<sequence>MRLTPPAFATWFIALLIGLLAVAGKIGYFAPAAPYAFWMMTVAFGMLVLGSLLKGL</sequence>
<dbReference type="RefSeq" id="WP_165688591.1">
    <property type="nucleotide sequence ID" value="NZ_FTLW01000005.1"/>
</dbReference>
<gene>
    <name evidence="2" type="ORF">SAMN05421546_2106</name>
</gene>
<accession>A0A1N6X1G9</accession>
<proteinExistence type="predicted"/>
<dbReference type="EMBL" id="FTLW01000005">
    <property type="protein sequence ID" value="SIQ96090.1"/>
    <property type="molecule type" value="Genomic_DNA"/>
</dbReference>
<keyword evidence="3" id="KW-1185">Reference proteome</keyword>
<dbReference type="Proteomes" id="UP000241788">
    <property type="component" value="Unassembled WGS sequence"/>
</dbReference>
<evidence type="ECO:0000256" key="1">
    <source>
        <dbReference type="SAM" id="Phobius"/>
    </source>
</evidence>